<keyword evidence="2" id="KW-0004">4Fe-4S</keyword>
<dbReference type="RefSeq" id="WP_022124804.1">
    <property type="nucleotide sequence ID" value="NZ_FR880860.1"/>
</dbReference>
<keyword evidence="5" id="KW-0408">Iron</keyword>
<evidence type="ECO:0000256" key="6">
    <source>
        <dbReference type="ARBA" id="ARBA00023014"/>
    </source>
</evidence>
<evidence type="ECO:0000313" key="9">
    <source>
        <dbReference type="EMBL" id="CDA70139.1"/>
    </source>
</evidence>
<dbReference type="Proteomes" id="UP000018362">
    <property type="component" value="Unassembled WGS sequence"/>
</dbReference>
<name>R6CB45_9BACT</name>
<dbReference type="SFLD" id="SFLDG01067">
    <property type="entry name" value="SPASM/twitch_domain_containing"/>
    <property type="match status" value="1"/>
</dbReference>
<dbReference type="SUPFAM" id="SSF102114">
    <property type="entry name" value="Radical SAM enzymes"/>
    <property type="match status" value="1"/>
</dbReference>
<reference evidence="9" key="1">
    <citation type="submission" date="2012-11" db="EMBL/GenBank/DDBJ databases">
        <title>Dependencies among metagenomic species, viruses, plasmids and units of genetic variation.</title>
        <authorList>
            <person name="Nielsen H.B."/>
            <person name="Almeida M."/>
            <person name="Juncker A.S."/>
            <person name="Rasmussen S."/>
            <person name="Li J."/>
            <person name="Sunagawa S."/>
            <person name="Plichta D."/>
            <person name="Gautier L."/>
            <person name="Le Chatelier E."/>
            <person name="Peletier E."/>
            <person name="Bonde I."/>
            <person name="Nielsen T."/>
            <person name="Manichanh C."/>
            <person name="Arumugam M."/>
            <person name="Batto J."/>
            <person name="Santos M.B.Q.D."/>
            <person name="Blom N."/>
            <person name="Borruel N."/>
            <person name="Burgdorf K.S."/>
            <person name="Boumezbeur F."/>
            <person name="Casellas F."/>
            <person name="Dore J."/>
            <person name="Guarner F."/>
            <person name="Hansen T."/>
            <person name="Hildebrand F."/>
            <person name="Kaas R.S."/>
            <person name="Kennedy S."/>
            <person name="Kristiansen K."/>
            <person name="Kultima J.R."/>
            <person name="Leonard P."/>
            <person name="Levenez F."/>
            <person name="Lund O."/>
            <person name="Moumen B."/>
            <person name="Le Paslier D."/>
            <person name="Pons N."/>
            <person name="Pedersen O."/>
            <person name="Prifti E."/>
            <person name="Qin J."/>
            <person name="Raes J."/>
            <person name="Tap J."/>
            <person name="Tims S."/>
            <person name="Ussery D.W."/>
            <person name="Yamada T."/>
            <person name="MetaHit consortium"/>
            <person name="Renault P."/>
            <person name="Sicheritz-Ponten T."/>
            <person name="Bork P."/>
            <person name="Wang J."/>
            <person name="Brunak S."/>
            <person name="Ehrlich S.D."/>
        </authorList>
    </citation>
    <scope>NUCLEOTIDE SEQUENCE [LARGE SCALE GENOMIC DNA]</scope>
</reference>
<gene>
    <name evidence="9" type="ORF">BN509_00137</name>
</gene>
<dbReference type="AlphaFoldDB" id="R6CB45"/>
<evidence type="ECO:0000256" key="1">
    <source>
        <dbReference type="ARBA" id="ARBA00001966"/>
    </source>
</evidence>
<dbReference type="GO" id="GO:0046872">
    <property type="term" value="F:metal ion binding"/>
    <property type="evidence" value="ECO:0007669"/>
    <property type="project" value="UniProtKB-KW"/>
</dbReference>
<dbReference type="InterPro" id="IPR023885">
    <property type="entry name" value="4Fe4S-binding_SPASM_dom"/>
</dbReference>
<proteinExistence type="inferred from homology"/>
<dbReference type="CDD" id="cd01335">
    <property type="entry name" value="Radical_SAM"/>
    <property type="match status" value="1"/>
</dbReference>
<evidence type="ECO:0000259" key="8">
    <source>
        <dbReference type="PROSITE" id="PS51918"/>
    </source>
</evidence>
<evidence type="ECO:0000256" key="7">
    <source>
        <dbReference type="ARBA" id="ARBA00023601"/>
    </source>
</evidence>
<dbReference type="InterPro" id="IPR007197">
    <property type="entry name" value="rSAM"/>
</dbReference>
<dbReference type="PANTHER" id="PTHR43273:SF3">
    <property type="entry name" value="ANAEROBIC SULFATASE-MATURATING ENZYME HOMOLOG ASLB-RELATED"/>
    <property type="match status" value="1"/>
</dbReference>
<dbReference type="SFLD" id="SFLDS00029">
    <property type="entry name" value="Radical_SAM"/>
    <property type="match status" value="1"/>
</dbReference>
<dbReference type="InterPro" id="IPR047207">
    <property type="entry name" value="SPASM_anSME"/>
</dbReference>
<dbReference type="PANTHER" id="PTHR43273">
    <property type="entry name" value="ANAEROBIC SULFATASE-MATURATING ENZYME HOMOLOG ASLB-RELATED"/>
    <property type="match status" value="1"/>
</dbReference>
<dbReference type="GO" id="GO:0051539">
    <property type="term" value="F:4 iron, 4 sulfur cluster binding"/>
    <property type="evidence" value="ECO:0007669"/>
    <property type="project" value="UniProtKB-KW"/>
</dbReference>
<evidence type="ECO:0000313" key="10">
    <source>
        <dbReference type="Proteomes" id="UP000018362"/>
    </source>
</evidence>
<dbReference type="InterPro" id="IPR013785">
    <property type="entry name" value="Aldolase_TIM"/>
</dbReference>
<comment type="cofactor">
    <cofactor evidence="1">
        <name>[4Fe-4S] cluster</name>
        <dbReference type="ChEBI" id="CHEBI:49883"/>
    </cofactor>
</comment>
<dbReference type="NCBIfam" id="TIGR03942">
    <property type="entry name" value="sulfatase_rSAM"/>
    <property type="match status" value="1"/>
</dbReference>
<dbReference type="Gene3D" id="3.20.20.70">
    <property type="entry name" value="Aldolase class I"/>
    <property type="match status" value="1"/>
</dbReference>
<keyword evidence="6" id="KW-0411">Iron-sulfur</keyword>
<comment type="caution">
    <text evidence="9">The sequence shown here is derived from an EMBL/GenBank/DDBJ whole genome shotgun (WGS) entry which is preliminary data.</text>
</comment>
<evidence type="ECO:0000256" key="4">
    <source>
        <dbReference type="ARBA" id="ARBA00022723"/>
    </source>
</evidence>
<comment type="similarity">
    <text evidence="7">Belongs to the radical SAM superfamily. Anaerobic sulfatase-maturating enzyme family.</text>
</comment>
<sequence length="408" mass="47347">MNTFAPFARPMYIMAKPVGSLCNLACHYCYYLEKAKLYQDNPRQIMTDELLEKFIKEYIESQTMPQVLFTWHGGETLMRPLDFYKKVVALQRKYAGGRTIDNCIQTNGTLLTDDWCRFFHDNHWLVGVSIDGSQEFHDEYRKNKQGKPSFVKVMQGINLLNKHQVEWNALAVVNDFNADYPLDFYHFFKEIGCRYIQFTPIVERIFQHSDGRYLASVEEGATETVTDFSVTPEQWGNFLCTIFDEWVRNDVGEYFIQLFDATLANWVGEQPGVCSLAKNCGHAGVIEFNGDVYACDHFVFPQYKLGNIYSKSLVEMMYSEKQLQFGRDKSEKLPTQCKECQYLFACNGECPKNRFCKTASGETGLNYLCKGYYQYFDHVAPYMDFMKKELLAQRPPANIMEAIRKGTL</sequence>
<protein>
    <submittedName>
        <fullName evidence="9">Anaerobic sulfatase maturase</fullName>
    </submittedName>
</protein>
<dbReference type="SFLD" id="SFLDF00285">
    <property type="entry name" value="anaerobic_Ser-type_sulfatase-m"/>
    <property type="match status" value="1"/>
</dbReference>
<evidence type="ECO:0000256" key="5">
    <source>
        <dbReference type="ARBA" id="ARBA00023004"/>
    </source>
</evidence>
<dbReference type="CDD" id="cd21120">
    <property type="entry name" value="SPASM_anSME"/>
    <property type="match status" value="1"/>
</dbReference>
<dbReference type="SFLD" id="SFLDG01072">
    <property type="entry name" value="dehydrogenase_like"/>
    <property type="match status" value="1"/>
</dbReference>
<keyword evidence="3" id="KW-0949">S-adenosyl-L-methionine</keyword>
<dbReference type="SFLD" id="SFLDG01386">
    <property type="entry name" value="main_SPASM_domain-containing"/>
    <property type="match status" value="1"/>
</dbReference>
<dbReference type="Pfam" id="PF04055">
    <property type="entry name" value="Radical_SAM"/>
    <property type="match status" value="1"/>
</dbReference>
<dbReference type="NCBIfam" id="NF010308">
    <property type="entry name" value="PRK13745.1"/>
    <property type="match status" value="1"/>
</dbReference>
<dbReference type="GO" id="GO:0016491">
    <property type="term" value="F:oxidoreductase activity"/>
    <property type="evidence" value="ECO:0007669"/>
    <property type="project" value="InterPro"/>
</dbReference>
<dbReference type="InterPro" id="IPR058240">
    <property type="entry name" value="rSAM_sf"/>
</dbReference>
<keyword evidence="4" id="KW-0479">Metal-binding</keyword>
<dbReference type="Pfam" id="PF13186">
    <property type="entry name" value="SPASM"/>
    <property type="match status" value="1"/>
</dbReference>
<dbReference type="InterPro" id="IPR023867">
    <property type="entry name" value="Sulphatase_maturase_rSAM"/>
</dbReference>
<accession>R6CB45</accession>
<dbReference type="PROSITE" id="PS51918">
    <property type="entry name" value="RADICAL_SAM"/>
    <property type="match status" value="1"/>
</dbReference>
<evidence type="ECO:0000256" key="2">
    <source>
        <dbReference type="ARBA" id="ARBA00022485"/>
    </source>
</evidence>
<dbReference type="NCBIfam" id="TIGR04085">
    <property type="entry name" value="rSAM_more_4Fe4S"/>
    <property type="match status" value="1"/>
</dbReference>
<dbReference type="SFLD" id="SFLDG01384">
    <property type="entry name" value="thioether_bond_formation_requi"/>
    <property type="match status" value="1"/>
</dbReference>
<dbReference type="EMBL" id="CBCJ010000024">
    <property type="protein sequence ID" value="CDA70139.1"/>
    <property type="molecule type" value="Genomic_DNA"/>
</dbReference>
<evidence type="ECO:0000256" key="3">
    <source>
        <dbReference type="ARBA" id="ARBA00022691"/>
    </source>
</evidence>
<dbReference type="InterPro" id="IPR034491">
    <property type="entry name" value="Anaerob_Ser_sulfatase-maturase"/>
</dbReference>
<organism evidence="9 10">
    <name type="scientific">Phocaeicola coprocola CAG:162</name>
    <dbReference type="NCBI Taxonomy" id="1263040"/>
    <lineage>
        <taxon>Bacteria</taxon>
        <taxon>Pseudomonadati</taxon>
        <taxon>Bacteroidota</taxon>
        <taxon>Bacteroidia</taxon>
        <taxon>Bacteroidales</taxon>
        <taxon>Bacteroidaceae</taxon>
        <taxon>Phocaeicola</taxon>
    </lineage>
</organism>
<feature type="domain" description="Radical SAM core" evidence="8">
    <location>
        <begin position="3"/>
        <end position="248"/>
    </location>
</feature>